<proteinExistence type="predicted"/>
<organism evidence="1 2">
    <name type="scientific">Smallanthus sonchifolius</name>
    <dbReference type="NCBI Taxonomy" id="185202"/>
    <lineage>
        <taxon>Eukaryota</taxon>
        <taxon>Viridiplantae</taxon>
        <taxon>Streptophyta</taxon>
        <taxon>Embryophyta</taxon>
        <taxon>Tracheophyta</taxon>
        <taxon>Spermatophyta</taxon>
        <taxon>Magnoliopsida</taxon>
        <taxon>eudicotyledons</taxon>
        <taxon>Gunneridae</taxon>
        <taxon>Pentapetalae</taxon>
        <taxon>asterids</taxon>
        <taxon>campanulids</taxon>
        <taxon>Asterales</taxon>
        <taxon>Asteraceae</taxon>
        <taxon>Asteroideae</taxon>
        <taxon>Heliantheae alliance</taxon>
        <taxon>Millerieae</taxon>
        <taxon>Smallanthus</taxon>
    </lineage>
</organism>
<reference evidence="2" key="1">
    <citation type="journal article" date="2022" name="Mol. Ecol. Resour.">
        <title>The genomes of chicory, endive, great burdock and yacon provide insights into Asteraceae palaeo-polyploidization history and plant inulin production.</title>
        <authorList>
            <person name="Fan W."/>
            <person name="Wang S."/>
            <person name="Wang H."/>
            <person name="Wang A."/>
            <person name="Jiang F."/>
            <person name="Liu H."/>
            <person name="Zhao H."/>
            <person name="Xu D."/>
            <person name="Zhang Y."/>
        </authorList>
    </citation>
    <scope>NUCLEOTIDE SEQUENCE [LARGE SCALE GENOMIC DNA]</scope>
    <source>
        <strain evidence="2">cv. Yunnan</strain>
    </source>
</reference>
<keyword evidence="2" id="KW-1185">Reference proteome</keyword>
<evidence type="ECO:0000313" key="2">
    <source>
        <dbReference type="Proteomes" id="UP001056120"/>
    </source>
</evidence>
<name>A0ACB9DCG7_9ASTR</name>
<dbReference type="Proteomes" id="UP001056120">
    <property type="component" value="Linkage Group LG19"/>
</dbReference>
<accession>A0ACB9DCG7</accession>
<dbReference type="EMBL" id="CM042036">
    <property type="protein sequence ID" value="KAI3744196.1"/>
    <property type="molecule type" value="Genomic_DNA"/>
</dbReference>
<evidence type="ECO:0000313" key="1">
    <source>
        <dbReference type="EMBL" id="KAI3744196.1"/>
    </source>
</evidence>
<sequence>MTPKGLNFYVSRLQTCVSIDQLHQLHAQILKTHVSNSVFLLTRLAHAYLKFGSPTAGKRFIVSIIRNPPLFLWNETIKCYSRKGCYRESINLYYDMVRSGYKPNAFTFTFVLPACAGLKSVSDGRRVHDDVLLFGCECNEFVITALIDLYGKCGELVFARQLFDEMPVKRIASCNALMAGLVLGEKFDGVLSLFNEMNKMGIKGDAMTMVSVLQSCAALGALQQGRWVHDYVIRNGMGINVYLGAALINMYARCGSIDEARQVFDKMPQRDVVAWTAIICGYGMHSLAHLSESLFIQMVRDGLKPDAVTFVGVLAGFSHNGMVEKGWFYFNKMSNEFGVKPALEHYSCMVDMLGRAGQLKQAEELVRNMYVKPDSKIWGGLLNACKIHKNFKMGERVLPEILKLDPTNAGWHVLMSNIYATSGKWEQVAKMRRDMKDKKLEKPPGWSSIEVAGQVHTFLAFDQSHEMSKEIYKYLKDIKEKMRSEGYVPESGVVFEKVDEETKEEMLFYHSERLAIAFGILSTSNGNVLRVMKNLRVCADCHNVIKFISRITYREIIVRDAKRFHHFKDGVCSCGDYW</sequence>
<gene>
    <name evidence="1" type="ORF">L1987_57272</name>
</gene>
<comment type="caution">
    <text evidence="1">The sequence shown here is derived from an EMBL/GenBank/DDBJ whole genome shotgun (WGS) entry which is preliminary data.</text>
</comment>
<reference evidence="1 2" key="2">
    <citation type="journal article" date="2022" name="Mol. Ecol. Resour.">
        <title>The genomes of chicory, endive, great burdock and yacon provide insights into Asteraceae paleo-polyploidization history and plant inulin production.</title>
        <authorList>
            <person name="Fan W."/>
            <person name="Wang S."/>
            <person name="Wang H."/>
            <person name="Wang A."/>
            <person name="Jiang F."/>
            <person name="Liu H."/>
            <person name="Zhao H."/>
            <person name="Xu D."/>
            <person name="Zhang Y."/>
        </authorList>
    </citation>
    <scope>NUCLEOTIDE SEQUENCE [LARGE SCALE GENOMIC DNA]</scope>
    <source>
        <strain evidence="2">cv. Yunnan</strain>
        <tissue evidence="1">Leaves</tissue>
    </source>
</reference>
<protein>
    <submittedName>
        <fullName evidence="1">Uncharacterized protein</fullName>
    </submittedName>
</protein>